<feature type="transmembrane region" description="Helical" evidence="7">
    <location>
        <begin position="7"/>
        <end position="27"/>
    </location>
</feature>
<feature type="transmembrane region" description="Helical" evidence="7">
    <location>
        <begin position="100"/>
        <end position="119"/>
    </location>
</feature>
<dbReference type="AlphaFoldDB" id="A0A0F9UW94"/>
<comment type="caution">
    <text evidence="8">The sequence shown here is derived from an EMBL/GenBank/DDBJ whole genome shotgun (WGS) entry which is preliminary data.</text>
</comment>
<protein>
    <recommendedName>
        <fullName evidence="9">Membrane transporter protein</fullName>
    </recommendedName>
</protein>
<dbReference type="GO" id="GO:0005886">
    <property type="term" value="C:plasma membrane"/>
    <property type="evidence" value="ECO:0007669"/>
    <property type="project" value="UniProtKB-SubCell"/>
</dbReference>
<comment type="subcellular location">
    <subcellularLocation>
        <location evidence="1">Cell membrane</location>
        <topology evidence="1">Multi-pass membrane protein</topology>
    </subcellularLocation>
</comment>
<reference evidence="8" key="1">
    <citation type="journal article" date="2015" name="Nature">
        <title>Complex archaea that bridge the gap between prokaryotes and eukaryotes.</title>
        <authorList>
            <person name="Spang A."/>
            <person name="Saw J.H."/>
            <person name="Jorgensen S.L."/>
            <person name="Zaremba-Niedzwiedzka K."/>
            <person name="Martijn J."/>
            <person name="Lind A.E."/>
            <person name="van Eijk R."/>
            <person name="Schleper C."/>
            <person name="Guy L."/>
            <person name="Ettema T.J."/>
        </authorList>
    </citation>
    <scope>NUCLEOTIDE SEQUENCE</scope>
</reference>
<evidence type="ECO:0000256" key="7">
    <source>
        <dbReference type="SAM" id="Phobius"/>
    </source>
</evidence>
<keyword evidence="4 7" id="KW-0812">Transmembrane</keyword>
<feature type="transmembrane region" description="Helical" evidence="7">
    <location>
        <begin position="195"/>
        <end position="213"/>
    </location>
</feature>
<dbReference type="InterPro" id="IPR002781">
    <property type="entry name" value="TM_pro_TauE-like"/>
</dbReference>
<dbReference type="PANTHER" id="PTHR30269:SF37">
    <property type="entry name" value="MEMBRANE TRANSPORTER PROTEIN"/>
    <property type="match status" value="1"/>
</dbReference>
<evidence type="ECO:0008006" key="9">
    <source>
        <dbReference type="Google" id="ProtNLM"/>
    </source>
</evidence>
<keyword evidence="6 7" id="KW-0472">Membrane</keyword>
<evidence type="ECO:0000256" key="5">
    <source>
        <dbReference type="ARBA" id="ARBA00022989"/>
    </source>
</evidence>
<evidence type="ECO:0000256" key="2">
    <source>
        <dbReference type="ARBA" id="ARBA00022448"/>
    </source>
</evidence>
<feature type="transmembrane region" description="Helical" evidence="7">
    <location>
        <begin position="76"/>
        <end position="94"/>
    </location>
</feature>
<dbReference type="EMBL" id="LAZR01000059">
    <property type="protein sequence ID" value="KKN97280.1"/>
    <property type="molecule type" value="Genomic_DNA"/>
</dbReference>
<feature type="transmembrane region" description="Helical" evidence="7">
    <location>
        <begin position="131"/>
        <end position="150"/>
    </location>
</feature>
<evidence type="ECO:0000313" key="8">
    <source>
        <dbReference type="EMBL" id="KKN97280.1"/>
    </source>
</evidence>
<dbReference type="InterPro" id="IPR052017">
    <property type="entry name" value="TSUP"/>
</dbReference>
<evidence type="ECO:0000256" key="1">
    <source>
        <dbReference type="ARBA" id="ARBA00004651"/>
    </source>
</evidence>
<gene>
    <name evidence="8" type="ORF">LCGC14_0159690</name>
</gene>
<proteinExistence type="predicted"/>
<feature type="transmembrane region" description="Helical" evidence="7">
    <location>
        <begin position="225"/>
        <end position="246"/>
    </location>
</feature>
<dbReference type="PANTHER" id="PTHR30269">
    <property type="entry name" value="TRANSMEMBRANE PROTEIN YFCA"/>
    <property type="match status" value="1"/>
</dbReference>
<feature type="transmembrane region" description="Helical" evidence="7">
    <location>
        <begin position="39"/>
        <end position="64"/>
    </location>
</feature>
<evidence type="ECO:0000256" key="4">
    <source>
        <dbReference type="ARBA" id="ARBA00022692"/>
    </source>
</evidence>
<keyword evidence="5 7" id="KW-1133">Transmembrane helix</keyword>
<dbReference type="Pfam" id="PF01925">
    <property type="entry name" value="TauE"/>
    <property type="match status" value="1"/>
</dbReference>
<accession>A0A0F9UW94</accession>
<sequence>MLPDYSVIAWLLIVFSVYLTGVSKGGFAGGFGTLSVPLMALAISPTQAAGLLLPLLLVMDVFAVKAWWGKQSNAEVWRFVPGLFIGVTVGTLLFGSLSEAGVRLALGILSVVFAAYMLLKPVAKKPISSRWALPAASVCGFTSFIAHAGAPPMNMYLMPRKLTKETFIATCTITYAVVNTIKLGPYVWLGEVNMTSAWASLLLVPIAWIGVRNGLWLQSRVNEALFYRVVIIAMFLVGINLVWQALS</sequence>
<organism evidence="8">
    <name type="scientific">marine sediment metagenome</name>
    <dbReference type="NCBI Taxonomy" id="412755"/>
    <lineage>
        <taxon>unclassified sequences</taxon>
        <taxon>metagenomes</taxon>
        <taxon>ecological metagenomes</taxon>
    </lineage>
</organism>
<keyword evidence="2" id="KW-0813">Transport</keyword>
<evidence type="ECO:0000256" key="6">
    <source>
        <dbReference type="ARBA" id="ARBA00023136"/>
    </source>
</evidence>
<evidence type="ECO:0000256" key="3">
    <source>
        <dbReference type="ARBA" id="ARBA00022475"/>
    </source>
</evidence>
<keyword evidence="3" id="KW-1003">Cell membrane</keyword>
<name>A0A0F9UW94_9ZZZZ</name>